<dbReference type="InterPro" id="IPR013783">
    <property type="entry name" value="Ig-like_fold"/>
</dbReference>
<dbReference type="EMBL" id="FNON01000001">
    <property type="protein sequence ID" value="SDW35943.1"/>
    <property type="molecule type" value="Genomic_DNA"/>
</dbReference>
<dbReference type="Gene3D" id="2.60.40.10">
    <property type="entry name" value="Immunoglobulins"/>
    <property type="match status" value="1"/>
</dbReference>
<keyword evidence="3" id="KW-1185">Reference proteome</keyword>
<evidence type="ECO:0000256" key="1">
    <source>
        <dbReference type="SAM" id="Phobius"/>
    </source>
</evidence>
<protein>
    <submittedName>
        <fullName evidence="2">Uncharacterized protein</fullName>
    </submittedName>
</protein>
<gene>
    <name evidence="2" type="ORF">SAMN05421504_101372</name>
</gene>
<name>A0A1H2SW84_9PSEU</name>
<reference evidence="2 3" key="1">
    <citation type="submission" date="2016-10" db="EMBL/GenBank/DDBJ databases">
        <authorList>
            <person name="de Groot N.N."/>
        </authorList>
    </citation>
    <scope>NUCLEOTIDE SEQUENCE [LARGE SCALE GENOMIC DNA]</scope>
    <source>
        <strain evidence="2 3">CPCC 202699</strain>
    </source>
</reference>
<evidence type="ECO:0000313" key="3">
    <source>
        <dbReference type="Proteomes" id="UP000199515"/>
    </source>
</evidence>
<dbReference type="Proteomes" id="UP000199515">
    <property type="component" value="Unassembled WGS sequence"/>
</dbReference>
<accession>A0A1H2SW84</accession>
<keyword evidence="1" id="KW-0812">Transmembrane</keyword>
<organism evidence="2 3">
    <name type="scientific">Amycolatopsis xylanica</name>
    <dbReference type="NCBI Taxonomy" id="589385"/>
    <lineage>
        <taxon>Bacteria</taxon>
        <taxon>Bacillati</taxon>
        <taxon>Actinomycetota</taxon>
        <taxon>Actinomycetes</taxon>
        <taxon>Pseudonocardiales</taxon>
        <taxon>Pseudonocardiaceae</taxon>
        <taxon>Amycolatopsis</taxon>
    </lineage>
</organism>
<dbReference type="AlphaFoldDB" id="A0A1H2SW84"/>
<keyword evidence="1" id="KW-0472">Membrane</keyword>
<proteinExistence type="predicted"/>
<keyword evidence="1" id="KW-1133">Transmembrane helix</keyword>
<dbReference type="STRING" id="589385.SAMN05421504_101372"/>
<sequence>MKTLLLLLLLSTSDVTFDRPNAAISVGERITLTSTVTNSGQEPTPLRLAHLNIVSLTPSVYVDPEDWSSDRTQEIEPLEPGESVKLTWPIQAVSAGTFDVYTVLLPTSPGPLTVSPAVRVDVAGRRALDAGGALPVVLAVPLALGLGAGAFRYRLRKNR</sequence>
<feature type="transmembrane region" description="Helical" evidence="1">
    <location>
        <begin position="132"/>
        <end position="153"/>
    </location>
</feature>
<evidence type="ECO:0000313" key="2">
    <source>
        <dbReference type="EMBL" id="SDW35943.1"/>
    </source>
</evidence>
<dbReference type="OrthoDB" id="3829428at2"/>
<dbReference type="RefSeq" id="WP_091285732.1">
    <property type="nucleotide sequence ID" value="NZ_FNON01000001.1"/>
</dbReference>
<dbReference type="GO" id="GO:0005975">
    <property type="term" value="P:carbohydrate metabolic process"/>
    <property type="evidence" value="ECO:0007669"/>
    <property type="project" value="UniProtKB-ARBA"/>
</dbReference>